<evidence type="ECO:0000256" key="4">
    <source>
        <dbReference type="ARBA" id="ARBA00022857"/>
    </source>
</evidence>
<dbReference type="InterPro" id="IPR013785">
    <property type="entry name" value="Aldolase_TIM"/>
</dbReference>
<dbReference type="Gene3D" id="3.20.20.70">
    <property type="entry name" value="Aldolase class I"/>
    <property type="match status" value="1"/>
</dbReference>
<evidence type="ECO:0000256" key="2">
    <source>
        <dbReference type="ARBA" id="ARBA00022630"/>
    </source>
</evidence>
<dbReference type="InterPro" id="IPR044152">
    <property type="entry name" value="YqjM-like"/>
</dbReference>
<protein>
    <submittedName>
        <fullName evidence="7">NADH:flavin oxidoreductase/NADH oxidase</fullName>
    </submittedName>
</protein>
<evidence type="ECO:0000256" key="5">
    <source>
        <dbReference type="ARBA" id="ARBA00023002"/>
    </source>
</evidence>
<organism evidence="7 8">
    <name type="scientific">Halalkalibacter alkaliphilus</name>
    <dbReference type="NCBI Taxonomy" id="2917993"/>
    <lineage>
        <taxon>Bacteria</taxon>
        <taxon>Bacillati</taxon>
        <taxon>Bacillota</taxon>
        <taxon>Bacilli</taxon>
        <taxon>Bacillales</taxon>
        <taxon>Bacillaceae</taxon>
        <taxon>Halalkalibacter</taxon>
    </lineage>
</organism>
<comment type="cofactor">
    <cofactor evidence="1">
        <name>FMN</name>
        <dbReference type="ChEBI" id="CHEBI:58210"/>
    </cofactor>
</comment>
<evidence type="ECO:0000313" key="7">
    <source>
        <dbReference type="EMBL" id="MCL7749601.1"/>
    </source>
</evidence>
<dbReference type="EMBL" id="JAKRYL010000033">
    <property type="protein sequence ID" value="MCL7749601.1"/>
    <property type="molecule type" value="Genomic_DNA"/>
</dbReference>
<dbReference type="GO" id="GO:0010181">
    <property type="term" value="F:FMN binding"/>
    <property type="evidence" value="ECO:0007669"/>
    <property type="project" value="InterPro"/>
</dbReference>
<dbReference type="InterPro" id="IPR001155">
    <property type="entry name" value="OxRdtase_FMN_N"/>
</dbReference>
<feature type="domain" description="NADH:flavin oxidoreductase/NADH oxidase N-terminal" evidence="6">
    <location>
        <begin position="4"/>
        <end position="323"/>
    </location>
</feature>
<dbReference type="PANTHER" id="PTHR43303:SF4">
    <property type="entry name" value="NADPH DEHYDROGENASE C23G7.10C-RELATED"/>
    <property type="match status" value="1"/>
</dbReference>
<evidence type="ECO:0000259" key="6">
    <source>
        <dbReference type="Pfam" id="PF00724"/>
    </source>
</evidence>
<name>A0A9X2I752_9BACI</name>
<comment type="caution">
    <text evidence="7">The sequence shown here is derived from an EMBL/GenBank/DDBJ whole genome shotgun (WGS) entry which is preliminary data.</text>
</comment>
<evidence type="ECO:0000256" key="1">
    <source>
        <dbReference type="ARBA" id="ARBA00001917"/>
    </source>
</evidence>
<dbReference type="Pfam" id="PF00724">
    <property type="entry name" value="Oxidored_FMN"/>
    <property type="match status" value="1"/>
</dbReference>
<reference evidence="7" key="1">
    <citation type="submission" date="2022-02" db="EMBL/GenBank/DDBJ databases">
        <title>Halalkalibacter sp. nov. isolated from Lonar Lake, India.</title>
        <authorList>
            <person name="Joshi A."/>
            <person name="Thite S."/>
            <person name="Lodha T."/>
        </authorList>
    </citation>
    <scope>NUCLEOTIDE SEQUENCE</scope>
    <source>
        <strain evidence="7">MEB205</strain>
    </source>
</reference>
<keyword evidence="3" id="KW-0288">FMN</keyword>
<keyword evidence="4" id="KW-0521">NADP</keyword>
<keyword evidence="8" id="KW-1185">Reference proteome</keyword>
<accession>A0A9X2I752</accession>
<gene>
    <name evidence="7" type="ORF">MF646_21010</name>
</gene>
<dbReference type="AlphaFoldDB" id="A0A9X2I752"/>
<keyword evidence="2" id="KW-0285">Flavoprotein</keyword>
<dbReference type="GO" id="GO:0003959">
    <property type="term" value="F:NADPH dehydrogenase activity"/>
    <property type="evidence" value="ECO:0007669"/>
    <property type="project" value="InterPro"/>
</dbReference>
<dbReference type="CDD" id="cd02932">
    <property type="entry name" value="OYE_YqiM_FMN"/>
    <property type="match status" value="1"/>
</dbReference>
<dbReference type="PANTHER" id="PTHR43303">
    <property type="entry name" value="NADPH DEHYDROGENASE C23G7.10C-RELATED"/>
    <property type="match status" value="1"/>
</dbReference>
<dbReference type="GO" id="GO:0050661">
    <property type="term" value="F:NADP binding"/>
    <property type="evidence" value="ECO:0007669"/>
    <property type="project" value="InterPro"/>
</dbReference>
<evidence type="ECO:0000313" key="8">
    <source>
        <dbReference type="Proteomes" id="UP001139150"/>
    </source>
</evidence>
<keyword evidence="5" id="KW-0560">Oxidoreductase</keyword>
<dbReference type="SUPFAM" id="SSF51395">
    <property type="entry name" value="FMN-linked oxidoreductases"/>
    <property type="match status" value="1"/>
</dbReference>
<dbReference type="Proteomes" id="UP001139150">
    <property type="component" value="Unassembled WGS sequence"/>
</dbReference>
<evidence type="ECO:0000256" key="3">
    <source>
        <dbReference type="ARBA" id="ARBA00022643"/>
    </source>
</evidence>
<sequence>MTNLFSSFSLNGLELTNRIMMSPMCQYQVKQKDGCPTDWHYTHYTSRAIGGTGLVFFEMTNVEPRGRITEHCLTLYSKEQVPKFKRIVDACHEYGAKVGLQIAHAGRKSTIKGSDIVGPSSLPFSPDSPCPRALMEDEIKEIVQCFAESASLAVKAGFDTIELHGAHGYLLHQFMSPVSNKRKDKYGEYTAFPLEVIKAVRASIPSSMPLIMRVSAREYGEQSYDLDHVLSMIPEFIKAGVDAFDVSTGGNSPVRPEVYPGYQVKYAKKIKEIFGIPVIAVGRLENPDIAEKVIRDKEADIVAIGRGMLRSPYWAKEASLHVKENLELPGVYDMGYSF</sequence>
<proteinExistence type="predicted"/>
<dbReference type="RefSeq" id="WP_250098461.1">
    <property type="nucleotide sequence ID" value="NZ_JAKRYL010000033.1"/>
</dbReference>